<evidence type="ECO:0000313" key="7">
    <source>
        <dbReference type="Proteomes" id="UP000320735"/>
    </source>
</evidence>
<comment type="caution">
    <text evidence="6">The sequence shown here is derived from an EMBL/GenBank/DDBJ whole genome shotgun (WGS) entry which is preliminary data.</text>
</comment>
<keyword evidence="7" id="KW-1185">Reference proteome</keyword>
<dbReference type="InterPro" id="IPR003593">
    <property type="entry name" value="AAA+_ATPase"/>
</dbReference>
<evidence type="ECO:0000256" key="4">
    <source>
        <dbReference type="ARBA" id="ARBA00022840"/>
    </source>
</evidence>
<dbReference type="GO" id="GO:0140359">
    <property type="term" value="F:ABC-type transporter activity"/>
    <property type="evidence" value="ECO:0007669"/>
    <property type="project" value="InterPro"/>
</dbReference>
<organism evidence="6 7">
    <name type="scientific">Symmachiella macrocystis</name>
    <dbReference type="NCBI Taxonomy" id="2527985"/>
    <lineage>
        <taxon>Bacteria</taxon>
        <taxon>Pseudomonadati</taxon>
        <taxon>Planctomycetota</taxon>
        <taxon>Planctomycetia</taxon>
        <taxon>Planctomycetales</taxon>
        <taxon>Planctomycetaceae</taxon>
        <taxon>Symmachiella</taxon>
    </lineage>
</organism>
<dbReference type="InterPro" id="IPR017871">
    <property type="entry name" value="ABC_transporter-like_CS"/>
</dbReference>
<protein>
    <submittedName>
        <fullName evidence="6">Teichoic acids export ATP-binding protein TagH</fullName>
    </submittedName>
</protein>
<evidence type="ECO:0000259" key="5">
    <source>
        <dbReference type="PROSITE" id="PS50893"/>
    </source>
</evidence>
<dbReference type="RefSeq" id="WP_146373791.1">
    <property type="nucleotide sequence ID" value="NZ_SJPP01000003.1"/>
</dbReference>
<dbReference type="InterPro" id="IPR029439">
    <property type="entry name" value="Wzt_C"/>
</dbReference>
<dbReference type="Pfam" id="PF00005">
    <property type="entry name" value="ABC_tran"/>
    <property type="match status" value="1"/>
</dbReference>
<dbReference type="Gene3D" id="2.70.50.60">
    <property type="entry name" value="abc- transporter (atp binding component) like domain"/>
    <property type="match status" value="1"/>
</dbReference>
<dbReference type="AlphaFoldDB" id="A0A5C6B6K2"/>
<keyword evidence="2" id="KW-0813">Transport</keyword>
<proteinExistence type="inferred from homology"/>
<dbReference type="EMBL" id="SJPP01000003">
    <property type="protein sequence ID" value="TWU06959.1"/>
    <property type="molecule type" value="Genomic_DNA"/>
</dbReference>
<dbReference type="Proteomes" id="UP000320735">
    <property type="component" value="Unassembled WGS sequence"/>
</dbReference>
<dbReference type="InterPro" id="IPR050683">
    <property type="entry name" value="Bact_Polysacc_Export_ATP-bd"/>
</dbReference>
<gene>
    <name evidence="6" type="primary">tagH_5</name>
    <name evidence="6" type="ORF">CA54_53630</name>
</gene>
<dbReference type="SUPFAM" id="SSF52540">
    <property type="entry name" value="P-loop containing nucleoside triphosphate hydrolases"/>
    <property type="match status" value="1"/>
</dbReference>
<dbReference type="PANTHER" id="PTHR46743">
    <property type="entry name" value="TEICHOIC ACIDS EXPORT ATP-BINDING PROTEIN TAGH"/>
    <property type="match status" value="1"/>
</dbReference>
<name>A0A5C6B6K2_9PLAN</name>
<dbReference type="InterPro" id="IPR027417">
    <property type="entry name" value="P-loop_NTPase"/>
</dbReference>
<feature type="domain" description="ABC transporter" evidence="5">
    <location>
        <begin position="40"/>
        <end position="269"/>
    </location>
</feature>
<dbReference type="SMART" id="SM00382">
    <property type="entry name" value="AAA"/>
    <property type="match status" value="1"/>
</dbReference>
<comment type="similarity">
    <text evidence="1">Belongs to the ABC transporter superfamily.</text>
</comment>
<dbReference type="InterPro" id="IPR003439">
    <property type="entry name" value="ABC_transporter-like_ATP-bd"/>
</dbReference>
<evidence type="ECO:0000256" key="3">
    <source>
        <dbReference type="ARBA" id="ARBA00022741"/>
    </source>
</evidence>
<evidence type="ECO:0000256" key="2">
    <source>
        <dbReference type="ARBA" id="ARBA00022448"/>
    </source>
</evidence>
<sequence length="423" mass="46350">MTADVAIEIENLGKQYRIGELQTYRTFRESLQGWATAPFRRLANGHNKTVNGNGKANHDDTIWALKDVSFSVKQGEVLGIIGHNGAGKSTLLKILSRITEPTTGEVRIHGRVNSLLEVGTGFHPELTGRENIFLNGSILGMSRAEIKRKFDEIVEFSGVEKFLDTPVKRYSSGMRVRLAFAVAAHLEPEILIIDEVLAVGDAAFQKKCLGKMKDVSNTGRTVLFVSHHMAAVRQLCDRGIIIDSGTVTADETINSVVDTYLRTVKRRHLADTQSKVRTRTATSTSSLKQIECIGQGRGTTLTTGAPASLIFTLTALTPSVNLTATIYDSFGTPIISITTKHNAEGDRSNSALTNCFVCDIDELPLRPGTYRINVAIHNGVELTEHIEGATVIEVYEGLMRGRRIDPCSGYGSLALPHTWQRPY</sequence>
<dbReference type="GO" id="GO:0016887">
    <property type="term" value="F:ATP hydrolysis activity"/>
    <property type="evidence" value="ECO:0007669"/>
    <property type="project" value="InterPro"/>
</dbReference>
<accession>A0A5C6B6K2</accession>
<dbReference type="PANTHER" id="PTHR46743:SF2">
    <property type="entry name" value="TEICHOIC ACIDS EXPORT ATP-BINDING PROTEIN TAGH"/>
    <property type="match status" value="1"/>
</dbReference>
<dbReference type="CDD" id="cd03220">
    <property type="entry name" value="ABC_KpsT_Wzt"/>
    <property type="match status" value="1"/>
</dbReference>
<dbReference type="CDD" id="cd10147">
    <property type="entry name" value="Wzt_C-like"/>
    <property type="match status" value="1"/>
</dbReference>
<dbReference type="OrthoDB" id="9778870at2"/>
<keyword evidence="3" id="KW-0547">Nucleotide-binding</keyword>
<evidence type="ECO:0000256" key="1">
    <source>
        <dbReference type="ARBA" id="ARBA00005417"/>
    </source>
</evidence>
<dbReference type="PROSITE" id="PS00211">
    <property type="entry name" value="ABC_TRANSPORTER_1"/>
    <property type="match status" value="1"/>
</dbReference>
<evidence type="ECO:0000313" key="6">
    <source>
        <dbReference type="EMBL" id="TWU06959.1"/>
    </source>
</evidence>
<dbReference type="Gene3D" id="3.40.50.300">
    <property type="entry name" value="P-loop containing nucleotide triphosphate hydrolases"/>
    <property type="match status" value="1"/>
</dbReference>
<dbReference type="PROSITE" id="PS50893">
    <property type="entry name" value="ABC_TRANSPORTER_2"/>
    <property type="match status" value="1"/>
</dbReference>
<dbReference type="GO" id="GO:0016020">
    <property type="term" value="C:membrane"/>
    <property type="evidence" value="ECO:0007669"/>
    <property type="project" value="InterPro"/>
</dbReference>
<dbReference type="InterPro" id="IPR015860">
    <property type="entry name" value="ABC_transpr_TagH-like"/>
</dbReference>
<reference evidence="6 7" key="1">
    <citation type="submission" date="2019-02" db="EMBL/GenBank/DDBJ databases">
        <title>Deep-cultivation of Planctomycetes and their phenomic and genomic characterization uncovers novel biology.</title>
        <authorList>
            <person name="Wiegand S."/>
            <person name="Jogler M."/>
            <person name="Boedeker C."/>
            <person name="Pinto D."/>
            <person name="Vollmers J."/>
            <person name="Rivas-Marin E."/>
            <person name="Kohn T."/>
            <person name="Peeters S.H."/>
            <person name="Heuer A."/>
            <person name="Rast P."/>
            <person name="Oberbeckmann S."/>
            <person name="Bunk B."/>
            <person name="Jeske O."/>
            <person name="Meyerdierks A."/>
            <person name="Storesund J.E."/>
            <person name="Kallscheuer N."/>
            <person name="Luecker S."/>
            <person name="Lage O.M."/>
            <person name="Pohl T."/>
            <person name="Merkel B.J."/>
            <person name="Hornburger P."/>
            <person name="Mueller R.-W."/>
            <person name="Bruemmer F."/>
            <person name="Labrenz M."/>
            <person name="Spormann A.M."/>
            <person name="Op Den Camp H."/>
            <person name="Overmann J."/>
            <person name="Amann R."/>
            <person name="Jetten M.S.M."/>
            <person name="Mascher T."/>
            <person name="Medema M.H."/>
            <person name="Devos D.P."/>
            <person name="Kaster A.-K."/>
            <person name="Ovreas L."/>
            <person name="Rohde M."/>
            <person name="Galperin M.Y."/>
            <person name="Jogler C."/>
        </authorList>
    </citation>
    <scope>NUCLEOTIDE SEQUENCE [LARGE SCALE GENOMIC DNA]</scope>
    <source>
        <strain evidence="6 7">CA54</strain>
    </source>
</reference>
<keyword evidence="4 6" id="KW-0067">ATP-binding</keyword>
<dbReference type="GO" id="GO:0005524">
    <property type="term" value="F:ATP binding"/>
    <property type="evidence" value="ECO:0007669"/>
    <property type="project" value="UniProtKB-KW"/>
</dbReference>